<dbReference type="PROSITE" id="PS50294">
    <property type="entry name" value="WD_REPEATS_REGION"/>
    <property type="match status" value="2"/>
</dbReference>
<feature type="repeat" description="WD" evidence="1">
    <location>
        <begin position="239"/>
        <end position="281"/>
    </location>
</feature>
<dbReference type="Gene3D" id="2.130.10.10">
    <property type="entry name" value="YVTN repeat-like/Quinoprotein amine dehydrogenase"/>
    <property type="match status" value="2"/>
</dbReference>
<name>A0A8S9I7S4_BRACR</name>
<feature type="compositionally biased region" description="Basic and acidic residues" evidence="2">
    <location>
        <begin position="442"/>
        <end position="452"/>
    </location>
</feature>
<dbReference type="InterPro" id="IPR036322">
    <property type="entry name" value="WD40_repeat_dom_sf"/>
</dbReference>
<evidence type="ECO:0008006" key="5">
    <source>
        <dbReference type="Google" id="ProtNLM"/>
    </source>
</evidence>
<evidence type="ECO:0000313" key="4">
    <source>
        <dbReference type="Proteomes" id="UP000712281"/>
    </source>
</evidence>
<protein>
    <recommendedName>
        <fullName evidence="5">Katanin p80 WD40 repeat-containing subunit B1 homolog</fullName>
    </recommendedName>
</protein>
<dbReference type="InterPro" id="IPR015943">
    <property type="entry name" value="WD40/YVTN_repeat-like_dom_sf"/>
</dbReference>
<evidence type="ECO:0000256" key="2">
    <source>
        <dbReference type="SAM" id="MobiDB-lite"/>
    </source>
</evidence>
<dbReference type="SUPFAM" id="SSF50978">
    <property type="entry name" value="WD40 repeat-like"/>
    <property type="match status" value="1"/>
</dbReference>
<comment type="caution">
    <text evidence="3">The sequence shown here is derived from an EMBL/GenBank/DDBJ whole genome shotgun (WGS) entry which is preliminary data.</text>
</comment>
<feature type="repeat" description="WD" evidence="1">
    <location>
        <begin position="316"/>
        <end position="357"/>
    </location>
</feature>
<evidence type="ECO:0000256" key="1">
    <source>
        <dbReference type="PROSITE-ProRule" id="PRU00221"/>
    </source>
</evidence>
<reference evidence="3" key="1">
    <citation type="submission" date="2019-12" db="EMBL/GenBank/DDBJ databases">
        <title>Genome sequencing and annotation of Brassica cretica.</title>
        <authorList>
            <person name="Studholme D.J."/>
            <person name="Sarris P.F."/>
        </authorList>
    </citation>
    <scope>NUCLEOTIDE SEQUENCE</scope>
    <source>
        <strain evidence="3">PFS-001/15</strain>
        <tissue evidence="3">Leaf</tissue>
    </source>
</reference>
<proteinExistence type="predicted"/>
<dbReference type="InterPro" id="IPR001680">
    <property type="entry name" value="WD40_rpt"/>
</dbReference>
<dbReference type="GO" id="GO:0008352">
    <property type="term" value="C:katanin complex"/>
    <property type="evidence" value="ECO:0007669"/>
    <property type="project" value="TreeGrafter"/>
</dbReference>
<dbReference type="SMART" id="SM00320">
    <property type="entry name" value="WD40"/>
    <property type="match status" value="4"/>
</dbReference>
<evidence type="ECO:0000313" key="3">
    <source>
        <dbReference type="EMBL" id="KAF2565618.1"/>
    </source>
</evidence>
<feature type="repeat" description="WD" evidence="1">
    <location>
        <begin position="358"/>
        <end position="387"/>
    </location>
</feature>
<dbReference type="Pfam" id="PF00400">
    <property type="entry name" value="WD40"/>
    <property type="match status" value="4"/>
</dbReference>
<dbReference type="PROSITE" id="PS50082">
    <property type="entry name" value="WD_REPEATS_2"/>
    <property type="match status" value="4"/>
</dbReference>
<dbReference type="AlphaFoldDB" id="A0A8S9I7S4"/>
<dbReference type="GO" id="GO:0007019">
    <property type="term" value="P:microtubule depolymerization"/>
    <property type="evidence" value="ECO:0007669"/>
    <property type="project" value="TreeGrafter"/>
</dbReference>
<keyword evidence="1" id="KW-0853">WD repeat</keyword>
<dbReference type="PANTHER" id="PTHR19845:SF15">
    <property type="entry name" value="KATANIN P80 WD40 REPEAT-CONTAINING SUBUNIT B1 HOMOLOG KTN80.2"/>
    <property type="match status" value="1"/>
</dbReference>
<sequence length="560" mass="61913">MVFLLSEEVKNLRGESNKFTEFIVPTLKSVVEVRSTQATIGQEEMFENGMGGVCKTTLLKNIHNNFAEMDVDRGVSRCKYFKVVINSVLAYRFNGAQECGVSLSISDEFHSLVALLLPNSLSCCGKLDELHLWLCQVSSYVEEVVPKRSALSWDWCNGSVMVLTSLILISWLSFSGFINRFSPRIRRLISKFGFELEKLQGFEVLCHGRSVFSYILSRDYPLHREWLMFITFYFMNEEFLAHSANVNCLSIGKKTSGLLLTGGDDYQVNLWAIGKPTSLMSLCGHASEVDSVAFDSAEVLVLAGASSGLIKLWDLEEAKNRVVLLLNFIPFGEFLASGSNDTNLKIWYIRKKGCIQTYKGHTRGIDTIKFSPDGRWVVTGGLDNAVKKASHNYCELDCDFQSLMSDCGNSNVAQKPGSSSTSNVNATSTGQTGDKSFTVHSDTGKDSSESGRESITFSKTKQGMLLRPAHVRKTPTKQSVAVQSSTPKQSESDGEKTLDTKAVLDSEESGRKPFDAIDSIIKSITSKFEKALFPVSPTDEAKCKFSQCTSVSPDLSFQIV</sequence>
<feature type="repeat" description="WD" evidence="1">
    <location>
        <begin position="282"/>
        <end position="323"/>
    </location>
</feature>
<feature type="region of interest" description="Disordered" evidence="2">
    <location>
        <begin position="410"/>
        <end position="498"/>
    </location>
</feature>
<gene>
    <name evidence="3" type="ORF">F2Q68_00025631</name>
</gene>
<feature type="compositionally biased region" description="Polar residues" evidence="2">
    <location>
        <begin position="476"/>
        <end position="489"/>
    </location>
</feature>
<feature type="compositionally biased region" description="Polar residues" evidence="2">
    <location>
        <begin position="430"/>
        <end position="441"/>
    </location>
</feature>
<dbReference type="PANTHER" id="PTHR19845">
    <property type="entry name" value="KATANIN P80 SUBUNIT"/>
    <property type="match status" value="1"/>
</dbReference>
<dbReference type="Proteomes" id="UP000712281">
    <property type="component" value="Unassembled WGS sequence"/>
</dbReference>
<dbReference type="EMBL" id="QGKW02001911">
    <property type="protein sequence ID" value="KAF2565618.1"/>
    <property type="molecule type" value="Genomic_DNA"/>
</dbReference>
<feature type="compositionally biased region" description="Low complexity" evidence="2">
    <location>
        <begin position="418"/>
        <end position="429"/>
    </location>
</feature>
<accession>A0A8S9I7S4</accession>
<organism evidence="3 4">
    <name type="scientific">Brassica cretica</name>
    <name type="common">Mustard</name>
    <dbReference type="NCBI Taxonomy" id="69181"/>
    <lineage>
        <taxon>Eukaryota</taxon>
        <taxon>Viridiplantae</taxon>
        <taxon>Streptophyta</taxon>
        <taxon>Embryophyta</taxon>
        <taxon>Tracheophyta</taxon>
        <taxon>Spermatophyta</taxon>
        <taxon>Magnoliopsida</taxon>
        <taxon>eudicotyledons</taxon>
        <taxon>Gunneridae</taxon>
        <taxon>Pentapetalae</taxon>
        <taxon>rosids</taxon>
        <taxon>malvids</taxon>
        <taxon>Brassicales</taxon>
        <taxon>Brassicaceae</taxon>
        <taxon>Brassiceae</taxon>
        <taxon>Brassica</taxon>
    </lineage>
</organism>